<reference evidence="9 10" key="1">
    <citation type="submission" date="2019-09" db="EMBL/GenBank/DDBJ databases">
        <title>Geobacter sp. Red96, a novel strain isolated from paddy soil.</title>
        <authorList>
            <person name="Xu Z."/>
            <person name="Masuda Y."/>
            <person name="Itoh H."/>
            <person name="Senoo K."/>
        </authorList>
    </citation>
    <scope>NUCLEOTIDE SEQUENCE [LARGE SCALE GENOMIC DNA]</scope>
    <source>
        <strain evidence="9 10">Red96</strain>
    </source>
</reference>
<dbReference type="InterPro" id="IPR050105">
    <property type="entry name" value="MoCo_biosynth_MoaA/MoaC"/>
</dbReference>
<keyword evidence="5 7" id="KW-0456">Lyase</keyword>
<comment type="catalytic activity">
    <reaction evidence="1 7">
        <text>(8S)-3',8-cyclo-7,8-dihydroguanosine 5'-triphosphate = cyclic pyranopterin phosphate + diphosphate</text>
        <dbReference type="Rhea" id="RHEA:49580"/>
        <dbReference type="ChEBI" id="CHEBI:33019"/>
        <dbReference type="ChEBI" id="CHEBI:59648"/>
        <dbReference type="ChEBI" id="CHEBI:131766"/>
        <dbReference type="EC" id="4.6.1.17"/>
    </reaction>
</comment>
<evidence type="ECO:0000256" key="6">
    <source>
        <dbReference type="ARBA" id="ARBA00055087"/>
    </source>
</evidence>
<dbReference type="Pfam" id="PF01967">
    <property type="entry name" value="MoaC"/>
    <property type="match status" value="1"/>
</dbReference>
<dbReference type="NCBIfam" id="NF006870">
    <property type="entry name" value="PRK09364.1"/>
    <property type="match status" value="1"/>
</dbReference>
<proteinExistence type="inferred from homology"/>
<comment type="caution">
    <text evidence="9">The sequence shown here is derived from an EMBL/GenBank/DDBJ whole genome shotgun (WGS) entry which is preliminary data.</text>
</comment>
<dbReference type="InterPro" id="IPR036522">
    <property type="entry name" value="MoaC_sf"/>
</dbReference>
<feature type="domain" description="Molybdopterin cofactor biosynthesis C (MoaC)" evidence="8">
    <location>
        <begin position="14"/>
        <end position="149"/>
    </location>
</feature>
<dbReference type="AlphaFoldDB" id="A0A7J4ZQR7"/>
<evidence type="ECO:0000256" key="3">
    <source>
        <dbReference type="ARBA" id="ARBA00012575"/>
    </source>
</evidence>
<keyword evidence="10" id="KW-1185">Reference proteome</keyword>
<accession>A0A7J4ZQR7</accession>
<feature type="active site" evidence="7">
    <location>
        <position position="127"/>
    </location>
</feature>
<evidence type="ECO:0000256" key="2">
    <source>
        <dbReference type="ARBA" id="ARBA00005046"/>
    </source>
</evidence>
<evidence type="ECO:0000313" key="10">
    <source>
        <dbReference type="Proteomes" id="UP000420562"/>
    </source>
</evidence>
<evidence type="ECO:0000256" key="7">
    <source>
        <dbReference type="HAMAP-Rule" id="MF_01224"/>
    </source>
</evidence>
<comment type="subunit">
    <text evidence="7">Homohexamer; trimer of dimers.</text>
</comment>
<evidence type="ECO:0000259" key="8">
    <source>
        <dbReference type="Pfam" id="PF01967"/>
    </source>
</evidence>
<feature type="binding site" evidence="7">
    <location>
        <begin position="74"/>
        <end position="76"/>
    </location>
    <ligand>
        <name>substrate</name>
    </ligand>
</feature>
<comment type="pathway">
    <text evidence="2 7">Cofactor biosynthesis; molybdopterin biosynthesis.</text>
</comment>
<dbReference type="CDD" id="cd01420">
    <property type="entry name" value="MoaC_PE"/>
    <property type="match status" value="1"/>
</dbReference>
<dbReference type="Proteomes" id="UP000420562">
    <property type="component" value="Unassembled WGS sequence"/>
</dbReference>
<dbReference type="RefSeq" id="WP_151128443.1">
    <property type="nucleotide sequence ID" value="NZ_VZQZ01000005.1"/>
</dbReference>
<dbReference type="NCBIfam" id="TIGR00581">
    <property type="entry name" value="moaC"/>
    <property type="match status" value="1"/>
</dbReference>
<keyword evidence="4 7" id="KW-0501">Molybdenum cofactor biosynthesis</keyword>
<name>A0A7J4ZQR7_9BACT</name>
<evidence type="ECO:0000256" key="5">
    <source>
        <dbReference type="ARBA" id="ARBA00023239"/>
    </source>
</evidence>
<dbReference type="EC" id="4.6.1.17" evidence="3 7"/>
<dbReference type="GO" id="GO:0061799">
    <property type="term" value="F:cyclic pyranopterin monophosphate synthase activity"/>
    <property type="evidence" value="ECO:0007669"/>
    <property type="project" value="UniProtKB-UniRule"/>
</dbReference>
<evidence type="ECO:0000256" key="4">
    <source>
        <dbReference type="ARBA" id="ARBA00023150"/>
    </source>
</evidence>
<comment type="function">
    <text evidence="6 7">Catalyzes the conversion of (8S)-3',8-cyclo-7,8-dihydroguanosine 5'-triphosphate to cyclic pyranopterin monophosphate (cPMP).</text>
</comment>
<dbReference type="EMBL" id="VZQZ01000005">
    <property type="protein sequence ID" value="KAB0665410.1"/>
    <property type="molecule type" value="Genomic_DNA"/>
</dbReference>
<dbReference type="PANTHER" id="PTHR22960:SF29">
    <property type="entry name" value="CYCLIC PYRANOPTERIN MONOPHOSPHATE SYNTHASE"/>
    <property type="match status" value="1"/>
</dbReference>
<dbReference type="HAMAP" id="MF_01224_B">
    <property type="entry name" value="MoaC_B"/>
    <property type="match status" value="1"/>
</dbReference>
<dbReference type="PANTHER" id="PTHR22960">
    <property type="entry name" value="MOLYBDOPTERIN COFACTOR SYNTHESIS PROTEIN A"/>
    <property type="match status" value="1"/>
</dbReference>
<evidence type="ECO:0000313" key="9">
    <source>
        <dbReference type="EMBL" id="KAB0665410.1"/>
    </source>
</evidence>
<comment type="similarity">
    <text evidence="7">Belongs to the MoaC family.</text>
</comment>
<dbReference type="SUPFAM" id="SSF55040">
    <property type="entry name" value="Molybdenum cofactor biosynthesis protein C, MoaC"/>
    <property type="match status" value="1"/>
</dbReference>
<dbReference type="InterPro" id="IPR047594">
    <property type="entry name" value="MoaC_bact/euk"/>
</dbReference>
<gene>
    <name evidence="7 9" type="primary">moaC</name>
    <name evidence="9" type="ORF">F6V25_10035</name>
</gene>
<dbReference type="InterPro" id="IPR023045">
    <property type="entry name" value="MoaC"/>
</dbReference>
<dbReference type="GO" id="GO:0006777">
    <property type="term" value="P:Mo-molybdopterin cofactor biosynthetic process"/>
    <property type="evidence" value="ECO:0007669"/>
    <property type="project" value="UniProtKB-UniRule"/>
</dbReference>
<dbReference type="InterPro" id="IPR002820">
    <property type="entry name" value="Mopterin_CF_biosynth-C_dom"/>
</dbReference>
<dbReference type="UniPathway" id="UPA00344"/>
<dbReference type="Gene3D" id="3.30.70.640">
    <property type="entry name" value="Molybdopterin cofactor biosynthesis C (MoaC) domain"/>
    <property type="match status" value="1"/>
</dbReference>
<evidence type="ECO:0000256" key="1">
    <source>
        <dbReference type="ARBA" id="ARBA00001637"/>
    </source>
</evidence>
<protein>
    <recommendedName>
        <fullName evidence="3 7">Cyclic pyranopterin monophosphate synthase</fullName>
        <ecNumber evidence="3 7">4.6.1.17</ecNumber>
    </recommendedName>
    <alternativeName>
        <fullName evidence="7">Molybdenum cofactor biosynthesis protein C</fullName>
    </alternativeName>
</protein>
<sequence>MNFNHFDDRGNAIMVDVSGKQETLRTATAAAEVHMSGKVLAAIQNSAIAKGDVLGVARLAGIMAAKRTPDLIPLSHPLSLHSVAVEFEQDSAAGKIVVQCTVRAFERTGVEMEAMTGAAVAALTIYDMCKGSDKSISIGDIRLLYKEGGKSGVYRREAGQ</sequence>
<organism evidence="9 10">
    <name type="scientific">Oryzomonas japonica</name>
    <dbReference type="NCBI Taxonomy" id="2603858"/>
    <lineage>
        <taxon>Bacteria</taxon>
        <taxon>Pseudomonadati</taxon>
        <taxon>Thermodesulfobacteriota</taxon>
        <taxon>Desulfuromonadia</taxon>
        <taxon>Geobacterales</taxon>
        <taxon>Geobacteraceae</taxon>
        <taxon>Oryzomonas</taxon>
    </lineage>
</organism>
<feature type="binding site" evidence="7">
    <location>
        <begin position="112"/>
        <end position="113"/>
    </location>
    <ligand>
        <name>substrate</name>
    </ligand>
</feature>